<dbReference type="Proteomes" id="UP000005707">
    <property type="component" value="Unassembled WGS sequence"/>
</dbReference>
<comment type="caution">
    <text evidence="1">The sequence shown here is derived from an EMBL/GenBank/DDBJ whole genome shotgun (WGS) entry which is preliminary data.</text>
</comment>
<dbReference type="eggNOG" id="COG1905">
    <property type="taxonomic scope" value="Bacteria"/>
</dbReference>
<dbReference type="InParanoid" id="F7PVY9"/>
<accession>F7PVY9</accession>
<reference evidence="1 2" key="1">
    <citation type="journal article" date="2011" name="J. Bacteriol.">
        <title>Genome sequence of Haloplasma contractile, an unusual contractile bacterium from a deep-sea anoxic brine lake.</title>
        <authorList>
            <person name="Antunes A."/>
            <person name="Alam I."/>
            <person name="El Dorry H."/>
            <person name="Siam R."/>
            <person name="Robertson A."/>
            <person name="Bajic V.B."/>
            <person name="Stingl U."/>
        </authorList>
    </citation>
    <scope>NUCLEOTIDE SEQUENCE [LARGE SCALE GENOMIC DNA]</scope>
    <source>
        <strain evidence="1 2">SSD-17B</strain>
    </source>
</reference>
<dbReference type="CDD" id="cd02980">
    <property type="entry name" value="TRX_Fd_family"/>
    <property type="match status" value="1"/>
</dbReference>
<gene>
    <name evidence="1" type="ORF">HLPCO_001027</name>
</gene>
<dbReference type="EC" id="1.6.5.3" evidence="1"/>
<name>F7PVY9_9MOLU</name>
<dbReference type="Pfam" id="PF01257">
    <property type="entry name" value="2Fe-2S_thioredx"/>
    <property type="match status" value="1"/>
</dbReference>
<sequence>MVTITVCIGSGCHVRGARKIIEKIKQYIVDYDLDCNITLKGCFCQNLCNEGVIVKFNDLLVSGVTTENIISYVKKYVVNR</sequence>
<dbReference type="AlphaFoldDB" id="F7PVY9"/>
<evidence type="ECO:0000313" key="2">
    <source>
        <dbReference type="Proteomes" id="UP000005707"/>
    </source>
</evidence>
<keyword evidence="1" id="KW-0560">Oxidoreductase</keyword>
<keyword evidence="2" id="KW-1185">Reference proteome</keyword>
<dbReference type="Gene3D" id="3.40.30.10">
    <property type="entry name" value="Glutaredoxin"/>
    <property type="match status" value="1"/>
</dbReference>
<evidence type="ECO:0000313" key="1">
    <source>
        <dbReference type="EMBL" id="ERJ12687.1"/>
    </source>
</evidence>
<organism evidence="1 2">
    <name type="scientific">Haloplasma contractile SSD-17B</name>
    <dbReference type="NCBI Taxonomy" id="1033810"/>
    <lineage>
        <taxon>Bacteria</taxon>
        <taxon>Bacillati</taxon>
        <taxon>Mycoplasmatota</taxon>
        <taxon>Mollicutes</taxon>
        <taxon>Haloplasmatales</taxon>
        <taxon>Haloplasmataceae</taxon>
        <taxon>Haloplasma</taxon>
    </lineage>
</organism>
<proteinExistence type="predicted"/>
<dbReference type="GO" id="GO:0016491">
    <property type="term" value="F:oxidoreductase activity"/>
    <property type="evidence" value="ECO:0007669"/>
    <property type="project" value="UniProtKB-KW"/>
</dbReference>
<reference evidence="1 2" key="2">
    <citation type="journal article" date="2013" name="PLoS ONE">
        <title>INDIGO - INtegrated Data Warehouse of MIcrobial GenOmes with Examples from the Red Sea Extremophiles.</title>
        <authorList>
            <person name="Alam I."/>
            <person name="Antunes A."/>
            <person name="Kamau A.A."/>
            <person name="Ba Alawi W."/>
            <person name="Kalkatawi M."/>
            <person name="Stingl U."/>
            <person name="Bajic V.B."/>
        </authorList>
    </citation>
    <scope>NUCLEOTIDE SEQUENCE [LARGE SCALE GENOMIC DNA]</scope>
    <source>
        <strain evidence="1 2">SSD-17B</strain>
    </source>
</reference>
<dbReference type="InterPro" id="IPR036249">
    <property type="entry name" value="Thioredoxin-like_sf"/>
</dbReference>
<dbReference type="OrthoDB" id="9807975at2"/>
<dbReference type="EMBL" id="AFNU02000003">
    <property type="protein sequence ID" value="ERJ12687.1"/>
    <property type="molecule type" value="Genomic_DNA"/>
</dbReference>
<dbReference type="STRING" id="1033810.HLPCO_001027"/>
<dbReference type="SUPFAM" id="SSF52833">
    <property type="entry name" value="Thioredoxin-like"/>
    <property type="match status" value="1"/>
</dbReference>
<dbReference type="RefSeq" id="WP_008825903.1">
    <property type="nucleotide sequence ID" value="NZ_AFNU02000003.1"/>
</dbReference>
<protein>
    <submittedName>
        <fullName evidence="1">Respiratory-chain NADH dehydrogenase 24 Kd subunit protein</fullName>
        <ecNumber evidence="1">1.6.5.3</ecNumber>
    </submittedName>
</protein>